<dbReference type="Gene3D" id="3.40.710.10">
    <property type="entry name" value="DD-peptidase/beta-lactamase superfamily"/>
    <property type="match status" value="1"/>
</dbReference>
<accession>A0ABR6L7T1</accession>
<gene>
    <name evidence="3" type="ORF">GGQ99_004644</name>
</gene>
<dbReference type="Pfam" id="PF00144">
    <property type="entry name" value="Beta-lactamase"/>
    <property type="match status" value="1"/>
</dbReference>
<evidence type="ECO:0000313" key="4">
    <source>
        <dbReference type="Proteomes" id="UP000539538"/>
    </source>
</evidence>
<dbReference type="InterPro" id="IPR050789">
    <property type="entry name" value="Diverse_Enzym_Activities"/>
</dbReference>
<feature type="region of interest" description="Disordered" evidence="1">
    <location>
        <begin position="1"/>
        <end position="39"/>
    </location>
</feature>
<dbReference type="Proteomes" id="UP000539538">
    <property type="component" value="Unassembled WGS sequence"/>
</dbReference>
<name>A0ABR6L7T1_9HYPH</name>
<evidence type="ECO:0000313" key="3">
    <source>
        <dbReference type="EMBL" id="MBB4652863.1"/>
    </source>
</evidence>
<organism evidence="3 4">
    <name type="scientific">Aminobacter niigataensis</name>
    <dbReference type="NCBI Taxonomy" id="83265"/>
    <lineage>
        <taxon>Bacteria</taxon>
        <taxon>Pseudomonadati</taxon>
        <taxon>Pseudomonadota</taxon>
        <taxon>Alphaproteobacteria</taxon>
        <taxon>Hyphomicrobiales</taxon>
        <taxon>Phyllobacteriaceae</taxon>
        <taxon>Aminobacter</taxon>
    </lineage>
</organism>
<dbReference type="PANTHER" id="PTHR43283:SF7">
    <property type="entry name" value="BETA-LACTAMASE-RELATED DOMAIN-CONTAINING PROTEIN"/>
    <property type="match status" value="1"/>
</dbReference>
<proteinExistence type="predicted"/>
<feature type="domain" description="Beta-lactamase-related" evidence="2">
    <location>
        <begin position="115"/>
        <end position="397"/>
    </location>
</feature>
<protein>
    <recommendedName>
        <fullName evidence="2">Beta-lactamase-related domain-containing protein</fullName>
    </recommendedName>
</protein>
<reference evidence="3 4" key="1">
    <citation type="submission" date="2020-08" db="EMBL/GenBank/DDBJ databases">
        <title>Genomic Encyclopedia of Type Strains, Phase IV (KMG-IV): sequencing the most valuable type-strain genomes for metagenomic binning, comparative biology and taxonomic classification.</title>
        <authorList>
            <person name="Goeker M."/>
        </authorList>
    </citation>
    <scope>NUCLEOTIDE SEQUENCE [LARGE SCALE GENOMIC DNA]</scope>
    <source>
        <strain evidence="3 4">DSM 7050</strain>
    </source>
</reference>
<comment type="caution">
    <text evidence="3">The sequence shown here is derived from an EMBL/GenBank/DDBJ whole genome shotgun (WGS) entry which is preliminary data.</text>
</comment>
<evidence type="ECO:0000256" key="1">
    <source>
        <dbReference type="SAM" id="MobiDB-lite"/>
    </source>
</evidence>
<dbReference type="EMBL" id="JACHOT010000008">
    <property type="protein sequence ID" value="MBB4652863.1"/>
    <property type="molecule type" value="Genomic_DNA"/>
</dbReference>
<evidence type="ECO:0000259" key="2">
    <source>
        <dbReference type="Pfam" id="PF00144"/>
    </source>
</evidence>
<dbReference type="InterPro" id="IPR001466">
    <property type="entry name" value="Beta-lactam-related"/>
</dbReference>
<sequence>MTFAMGFGVRAEPQKQREGDAMSSYRNSETVPPIMQGSPPRMPVPKAAWDMPPWNRWAFQHVREIVPTVEVWRGEGPVRALPRAETDLDGLAVVDSEGKPTTLSGLLDETYTDGFLVLKDGNIAYERYFNGMTPRTPHLSQSVAKSVTGATFGILAGRGIVDPKKLVTDYLPELATTGWKGATLQQVLDMTTGVRFSEAYTDPYSDIGQVDVAGGWKPVPSDTDPDFHWPQHMFELILRLTETTRPHGAAFEYRSIETDVLAFVMERATGKRLAQLVSEELWQKIGAEESAHFTVDSAGYAIADGGFNATLRDYTRFGQAILEDGAGIVPADWIAETRNGVHGPNFSTSMPDASYRNQFWIEDPRSRALMCRGVFGQLIHIDWATRMVTVKLSTWPDFTSVPYSVATLKAVHAIAAALA</sequence>
<dbReference type="InterPro" id="IPR012338">
    <property type="entry name" value="Beta-lactam/transpept-like"/>
</dbReference>
<dbReference type="PANTHER" id="PTHR43283">
    <property type="entry name" value="BETA-LACTAMASE-RELATED"/>
    <property type="match status" value="1"/>
</dbReference>
<keyword evidence="4" id="KW-1185">Reference proteome</keyword>
<dbReference type="SUPFAM" id="SSF56601">
    <property type="entry name" value="beta-lactamase/transpeptidase-like"/>
    <property type="match status" value="1"/>
</dbReference>